<evidence type="ECO:0000313" key="3">
    <source>
        <dbReference type="Proteomes" id="UP000273778"/>
    </source>
</evidence>
<reference evidence="1 3" key="1">
    <citation type="submission" date="2018-11" db="EMBL/GenBank/DDBJ databases">
        <title>Shewanella sp. M2.</title>
        <authorList>
            <person name="Hwang Y.J."/>
            <person name="Hwang C.Y."/>
        </authorList>
    </citation>
    <scope>NUCLEOTIDE SEQUENCE [LARGE SCALE GENOMIC DNA]</scope>
    <source>
        <strain evidence="1 3">M2</strain>
    </source>
</reference>
<dbReference type="Proteomes" id="UP000278855">
    <property type="component" value="Unassembled WGS sequence"/>
</dbReference>
<gene>
    <name evidence="2" type="ORF">EGC77_01470</name>
    <name evidence="1" type="ORF">EGC80_17835</name>
</gene>
<accession>A0A3N4EBW5</accession>
<sequence length="174" mass="19351">MSKLSSQDVVAWANKYQLALDDENVTEGAFDDSFELNDFLVFALAPAGTMALGEQGCPPSDYLADVIDDYLSLISDKDITLVSVESDDEWQTATAVFDDSGEQITLVINDIYASDWVPSDVGDKMLALSAQRCPQRLYTIYGEDAFTVLYIPQDAVEEIETMLKQLPLPEWMED</sequence>
<evidence type="ECO:0000313" key="2">
    <source>
        <dbReference type="EMBL" id="RPA34382.1"/>
    </source>
</evidence>
<reference evidence="4" key="2">
    <citation type="submission" date="2018-11" db="EMBL/GenBank/DDBJ databases">
        <title>Shewanella sp. R106.</title>
        <authorList>
            <person name="Hwang Y.J."/>
            <person name="Hwang C.Y."/>
        </authorList>
    </citation>
    <scope>NUCLEOTIDE SEQUENCE [LARGE SCALE GENOMIC DNA]</scope>
    <source>
        <strain evidence="4">R106</strain>
    </source>
</reference>
<dbReference type="OrthoDB" id="9986306at2"/>
<dbReference type="EMBL" id="RKKB01000001">
    <property type="protein sequence ID" value="RPA34382.1"/>
    <property type="molecule type" value="Genomic_DNA"/>
</dbReference>
<dbReference type="KEGG" id="spsr:EGC80_17835"/>
<organism evidence="2 4">
    <name type="scientific">Shewanella psychromarinicola</name>
    <dbReference type="NCBI Taxonomy" id="2487742"/>
    <lineage>
        <taxon>Bacteria</taxon>
        <taxon>Pseudomonadati</taxon>
        <taxon>Pseudomonadota</taxon>
        <taxon>Gammaproteobacteria</taxon>
        <taxon>Alteromonadales</taxon>
        <taxon>Shewanellaceae</taxon>
        <taxon>Shewanella</taxon>
    </lineage>
</organism>
<name>A0A3N4EBW5_9GAMM</name>
<reference evidence="2" key="3">
    <citation type="submission" date="2018-11" db="EMBL/GenBank/DDBJ databases">
        <authorList>
            <person name="Hwang Y.J."/>
            <person name="Hwang C.Y."/>
        </authorList>
    </citation>
    <scope>NUCLEOTIDE SEQUENCE</scope>
    <source>
        <strain evidence="2">R106</strain>
    </source>
</reference>
<dbReference type="AlphaFoldDB" id="A0A3N4EBW5"/>
<dbReference type="RefSeq" id="WP_124011631.1">
    <property type="nucleotide sequence ID" value="NZ_CP034073.1"/>
</dbReference>
<proteinExistence type="predicted"/>
<protein>
    <submittedName>
        <fullName evidence="2">Uncharacterized protein</fullName>
    </submittedName>
</protein>
<keyword evidence="3" id="KW-1185">Reference proteome</keyword>
<dbReference type="EMBL" id="CP034073">
    <property type="protein sequence ID" value="AZG36534.1"/>
    <property type="molecule type" value="Genomic_DNA"/>
</dbReference>
<evidence type="ECO:0000313" key="1">
    <source>
        <dbReference type="EMBL" id="AZG36534.1"/>
    </source>
</evidence>
<evidence type="ECO:0000313" key="4">
    <source>
        <dbReference type="Proteomes" id="UP000278855"/>
    </source>
</evidence>
<dbReference type="Proteomes" id="UP000273778">
    <property type="component" value="Chromosome"/>
</dbReference>